<dbReference type="STRING" id="1121326.CLMAG_61270"/>
<dbReference type="EMBL" id="LWAE01000016">
    <property type="protein sequence ID" value="KZL88634.1"/>
    <property type="molecule type" value="Genomic_DNA"/>
</dbReference>
<keyword evidence="2 4" id="KW-0560">Oxidoreductase</keyword>
<organism evidence="4 5">
    <name type="scientific">Clostridium magnum DSM 2767</name>
    <dbReference type="NCBI Taxonomy" id="1121326"/>
    <lineage>
        <taxon>Bacteria</taxon>
        <taxon>Bacillati</taxon>
        <taxon>Bacillota</taxon>
        <taxon>Clostridia</taxon>
        <taxon>Eubacteriales</taxon>
        <taxon>Clostridiaceae</taxon>
        <taxon>Clostridium</taxon>
    </lineage>
</organism>
<gene>
    <name evidence="4" type="primary">nfrA2_4</name>
    <name evidence="4" type="ORF">CLMAG_61270</name>
</gene>
<evidence type="ECO:0000259" key="3">
    <source>
        <dbReference type="Pfam" id="PF00881"/>
    </source>
</evidence>
<dbReference type="SUPFAM" id="SSF55469">
    <property type="entry name" value="FMN-dependent nitroreductase-like"/>
    <property type="match status" value="1"/>
</dbReference>
<dbReference type="RefSeq" id="WP_066630899.1">
    <property type="nucleotide sequence ID" value="NZ_FQXL01000085.1"/>
</dbReference>
<comment type="caution">
    <text evidence="4">The sequence shown here is derived from an EMBL/GenBank/DDBJ whole genome shotgun (WGS) entry which is preliminary data.</text>
</comment>
<sequence>MIKEIRTRRSIRKYVDKSVEDEKIFQLLDSARLAPTGSNTQPCHFIVIKSDLNRQKLSQVSHNQKWMLSAPVFIVCVADIRCRINDDVPIHVDECSPEEEVKQIIRDASISIEHLVLEAESLGLGTCWVAWFTQEEIRPLLNIPSDKYVVSIITVGYADETPKARPRKKLEEIVHYENW</sequence>
<accession>A0A162QKF8</accession>
<reference evidence="4 5" key="1">
    <citation type="submission" date="2016-04" db="EMBL/GenBank/DDBJ databases">
        <title>Genome sequence of Clostridium magnum DSM 2767.</title>
        <authorList>
            <person name="Poehlein A."/>
            <person name="Uhlig R."/>
            <person name="Fischer R."/>
            <person name="Bahl H."/>
            <person name="Daniel R."/>
        </authorList>
    </citation>
    <scope>NUCLEOTIDE SEQUENCE [LARGE SCALE GENOMIC DNA]</scope>
    <source>
        <strain evidence="4 5">DSM 2767</strain>
    </source>
</reference>
<dbReference type="InterPro" id="IPR000415">
    <property type="entry name" value="Nitroreductase-like"/>
</dbReference>
<dbReference type="PANTHER" id="PTHR43673:SF10">
    <property type="entry name" value="NADH DEHYDROGENASE_NAD(P)H NITROREDUCTASE XCC3605-RELATED"/>
    <property type="match status" value="1"/>
</dbReference>
<dbReference type="AlphaFoldDB" id="A0A162QKF8"/>
<name>A0A162QKF8_9CLOT</name>
<dbReference type="OrthoDB" id="9812105at2"/>
<comment type="similarity">
    <text evidence="1">Belongs to the nitroreductase family.</text>
</comment>
<evidence type="ECO:0000313" key="5">
    <source>
        <dbReference type="Proteomes" id="UP000076603"/>
    </source>
</evidence>
<evidence type="ECO:0000313" key="4">
    <source>
        <dbReference type="EMBL" id="KZL88634.1"/>
    </source>
</evidence>
<dbReference type="PANTHER" id="PTHR43673">
    <property type="entry name" value="NAD(P)H NITROREDUCTASE YDGI-RELATED"/>
    <property type="match status" value="1"/>
</dbReference>
<dbReference type="Pfam" id="PF00881">
    <property type="entry name" value="Nitroreductase"/>
    <property type="match status" value="1"/>
</dbReference>
<protein>
    <submittedName>
        <fullName evidence="4">FMN reductase</fullName>
        <ecNumber evidence="4">1.5.1.39</ecNumber>
    </submittedName>
</protein>
<dbReference type="Proteomes" id="UP000076603">
    <property type="component" value="Unassembled WGS sequence"/>
</dbReference>
<dbReference type="GO" id="GO:0008752">
    <property type="term" value="F:FMN reductase [NAD(P)H] activity"/>
    <property type="evidence" value="ECO:0007669"/>
    <property type="project" value="UniProtKB-EC"/>
</dbReference>
<evidence type="ECO:0000256" key="1">
    <source>
        <dbReference type="ARBA" id="ARBA00007118"/>
    </source>
</evidence>
<dbReference type="EC" id="1.5.1.39" evidence="4"/>
<keyword evidence="5" id="KW-1185">Reference proteome</keyword>
<evidence type="ECO:0000256" key="2">
    <source>
        <dbReference type="ARBA" id="ARBA00023002"/>
    </source>
</evidence>
<dbReference type="PATRIC" id="fig|1121326.3.peg.6194"/>
<proteinExistence type="inferred from homology"/>
<dbReference type="Gene3D" id="3.40.109.10">
    <property type="entry name" value="NADH Oxidase"/>
    <property type="match status" value="1"/>
</dbReference>
<feature type="domain" description="Nitroreductase" evidence="3">
    <location>
        <begin position="5"/>
        <end position="157"/>
    </location>
</feature>
<dbReference type="InterPro" id="IPR029479">
    <property type="entry name" value="Nitroreductase"/>
</dbReference>